<protein>
    <submittedName>
        <fullName evidence="3">DUF732 domain-containing protein</fullName>
    </submittedName>
</protein>
<sequence>MKHRFGIAAIVVAVVALSGCASGPTAINNGEFSARAQALKSYSTIPTGRLIEFARDFCSRLEAGGDSEAKLREISDEYRRVSIADGRTADDADSFMSTATARYCPDLGEKLK</sequence>
<feature type="chain" id="PRO_5039540446" evidence="1">
    <location>
        <begin position="22"/>
        <end position="112"/>
    </location>
</feature>
<proteinExistence type="predicted"/>
<dbReference type="InterPro" id="IPR007969">
    <property type="entry name" value="DUF732"/>
</dbReference>
<organism evidence="3 4">
    <name type="scientific">Mycetocola tolaasinivorans</name>
    <dbReference type="NCBI Taxonomy" id="76635"/>
    <lineage>
        <taxon>Bacteria</taxon>
        <taxon>Bacillati</taxon>
        <taxon>Actinomycetota</taxon>
        <taxon>Actinomycetes</taxon>
        <taxon>Micrococcales</taxon>
        <taxon>Microbacteriaceae</taxon>
        <taxon>Mycetocola</taxon>
    </lineage>
</organism>
<dbReference type="EMBL" id="RCUX01000004">
    <property type="protein sequence ID" value="RLP76497.1"/>
    <property type="molecule type" value="Genomic_DNA"/>
</dbReference>
<evidence type="ECO:0000313" key="4">
    <source>
        <dbReference type="Proteomes" id="UP000272503"/>
    </source>
</evidence>
<dbReference type="RefSeq" id="WP_121648077.1">
    <property type="nucleotide sequence ID" value="NZ_RCUX01000004.1"/>
</dbReference>
<dbReference type="Pfam" id="PF05305">
    <property type="entry name" value="DUF732"/>
    <property type="match status" value="1"/>
</dbReference>
<keyword evidence="1" id="KW-0732">Signal</keyword>
<evidence type="ECO:0000259" key="2">
    <source>
        <dbReference type="Pfam" id="PF05305"/>
    </source>
</evidence>
<accession>A0A3L7A8K0</accession>
<reference evidence="3 4" key="1">
    <citation type="submission" date="2018-10" db="EMBL/GenBank/DDBJ databases">
        <authorList>
            <person name="Li J."/>
        </authorList>
    </citation>
    <scope>NUCLEOTIDE SEQUENCE [LARGE SCALE GENOMIC DNA]</scope>
    <source>
        <strain evidence="3 4">IF 016277</strain>
    </source>
</reference>
<feature type="signal peptide" evidence="1">
    <location>
        <begin position="1"/>
        <end position="21"/>
    </location>
</feature>
<comment type="caution">
    <text evidence="3">The sequence shown here is derived from an EMBL/GenBank/DDBJ whole genome shotgun (WGS) entry which is preliminary data.</text>
</comment>
<evidence type="ECO:0000256" key="1">
    <source>
        <dbReference type="SAM" id="SignalP"/>
    </source>
</evidence>
<name>A0A3L7A8K0_9MICO</name>
<feature type="domain" description="DUF732" evidence="2">
    <location>
        <begin position="42"/>
        <end position="106"/>
    </location>
</feature>
<dbReference type="OrthoDB" id="5117992at2"/>
<keyword evidence="4" id="KW-1185">Reference proteome</keyword>
<dbReference type="PROSITE" id="PS51257">
    <property type="entry name" value="PROKAR_LIPOPROTEIN"/>
    <property type="match status" value="1"/>
</dbReference>
<dbReference type="Proteomes" id="UP000272503">
    <property type="component" value="Unassembled WGS sequence"/>
</dbReference>
<evidence type="ECO:0000313" key="3">
    <source>
        <dbReference type="EMBL" id="RLP76497.1"/>
    </source>
</evidence>
<gene>
    <name evidence="3" type="ORF">D9V32_06480</name>
</gene>
<dbReference type="AlphaFoldDB" id="A0A3L7A8K0"/>